<dbReference type="InterPro" id="IPR028098">
    <property type="entry name" value="Glyco_trans_4-like_N"/>
</dbReference>
<evidence type="ECO:0000259" key="1">
    <source>
        <dbReference type="Pfam" id="PF13439"/>
    </source>
</evidence>
<dbReference type="Pfam" id="PF13692">
    <property type="entry name" value="Glyco_trans_1_4"/>
    <property type="match status" value="1"/>
</dbReference>
<sequence>MKILHLLASPFFTGPAEAVTQLALAQRALGHDVTVAIDRHRTENTSEELAVPRLEPLGLLSALPLELSVKSSPMGMFRDVLTLRAASADVVHAHFSHDHTILRLGRPKHAVTIRSFHAPRSVRWSSPAADGFTVPMESLARKLLGQRVMVMPALVGPEFTPATDRAALRRELRLPEGRLIGMVSTFQSSRRHALALEAFARRNDGSHLVLVGDGPLEAALRAQAGERVHFVGYQSGPAFVKYLQSLDEVWVLGLGNDWSARAAAQARACGVRVVAVDEGALELYADAVVEPSIESLLNVGIERRRSTLESPASIATRVVEFYERCRE</sequence>
<accession>A0A2W5SX60</accession>
<keyword evidence="2" id="KW-0808">Transferase</keyword>
<dbReference type="Gene3D" id="3.40.50.2000">
    <property type="entry name" value="Glycogen Phosphorylase B"/>
    <property type="match status" value="2"/>
</dbReference>
<name>A0A2W5SX60_9BACT</name>
<comment type="caution">
    <text evidence="2">The sequence shown here is derived from an EMBL/GenBank/DDBJ whole genome shotgun (WGS) entry which is preliminary data.</text>
</comment>
<proteinExistence type="predicted"/>
<dbReference type="EMBL" id="QFQP01000039">
    <property type="protein sequence ID" value="PZR06317.1"/>
    <property type="molecule type" value="Genomic_DNA"/>
</dbReference>
<dbReference type="PANTHER" id="PTHR45947:SF3">
    <property type="entry name" value="SULFOQUINOVOSYL TRANSFERASE SQD2"/>
    <property type="match status" value="1"/>
</dbReference>
<evidence type="ECO:0000313" key="2">
    <source>
        <dbReference type="EMBL" id="PZR06317.1"/>
    </source>
</evidence>
<dbReference type="GO" id="GO:0016757">
    <property type="term" value="F:glycosyltransferase activity"/>
    <property type="evidence" value="ECO:0007669"/>
    <property type="project" value="TreeGrafter"/>
</dbReference>
<organism evidence="2 3">
    <name type="scientific">Archangium gephyra</name>
    <dbReference type="NCBI Taxonomy" id="48"/>
    <lineage>
        <taxon>Bacteria</taxon>
        <taxon>Pseudomonadati</taxon>
        <taxon>Myxococcota</taxon>
        <taxon>Myxococcia</taxon>
        <taxon>Myxococcales</taxon>
        <taxon>Cystobacterineae</taxon>
        <taxon>Archangiaceae</taxon>
        <taxon>Archangium</taxon>
    </lineage>
</organism>
<evidence type="ECO:0000313" key="3">
    <source>
        <dbReference type="Proteomes" id="UP000249061"/>
    </source>
</evidence>
<reference evidence="2 3" key="1">
    <citation type="submission" date="2017-08" db="EMBL/GenBank/DDBJ databases">
        <title>Infants hospitalized years apart are colonized by the same room-sourced microbial strains.</title>
        <authorList>
            <person name="Brooks B."/>
            <person name="Olm M.R."/>
            <person name="Firek B.A."/>
            <person name="Baker R."/>
            <person name="Thomas B.C."/>
            <person name="Morowitz M.J."/>
            <person name="Banfield J.F."/>
        </authorList>
    </citation>
    <scope>NUCLEOTIDE SEQUENCE [LARGE SCALE GENOMIC DNA]</scope>
    <source>
        <strain evidence="2">S2_003_000_R2_14</strain>
    </source>
</reference>
<dbReference type="InterPro" id="IPR050194">
    <property type="entry name" value="Glycosyltransferase_grp1"/>
</dbReference>
<protein>
    <submittedName>
        <fullName evidence="2">Glycosyl transferase family 1</fullName>
    </submittedName>
</protein>
<dbReference type="SUPFAM" id="SSF53756">
    <property type="entry name" value="UDP-Glycosyltransferase/glycogen phosphorylase"/>
    <property type="match status" value="1"/>
</dbReference>
<dbReference type="Pfam" id="PF13439">
    <property type="entry name" value="Glyco_transf_4"/>
    <property type="match status" value="1"/>
</dbReference>
<dbReference type="PANTHER" id="PTHR45947">
    <property type="entry name" value="SULFOQUINOVOSYL TRANSFERASE SQD2"/>
    <property type="match status" value="1"/>
</dbReference>
<dbReference type="AlphaFoldDB" id="A0A2W5SX60"/>
<dbReference type="Proteomes" id="UP000249061">
    <property type="component" value="Unassembled WGS sequence"/>
</dbReference>
<feature type="domain" description="Glycosyltransferase subfamily 4-like N-terminal" evidence="1">
    <location>
        <begin position="14"/>
        <end position="144"/>
    </location>
</feature>
<gene>
    <name evidence="2" type="ORF">DI536_30755</name>
</gene>